<dbReference type="EMBL" id="QPJY01000005">
    <property type="protein sequence ID" value="RCX30325.1"/>
    <property type="molecule type" value="Genomic_DNA"/>
</dbReference>
<dbReference type="PANTHER" id="PTHR33219:SF14">
    <property type="entry name" value="PROTEIN COFACTOR ASSEMBLY OF COMPLEX C SUBUNIT B CCB3, CHLOROPLASTIC-RELATED"/>
    <property type="match status" value="1"/>
</dbReference>
<dbReference type="GO" id="GO:0016020">
    <property type="term" value="C:membrane"/>
    <property type="evidence" value="ECO:0007669"/>
    <property type="project" value="InterPro"/>
</dbReference>
<dbReference type="Proteomes" id="UP000252707">
    <property type="component" value="Unassembled WGS sequence"/>
</dbReference>
<keyword evidence="2" id="KW-0812">Transmembrane</keyword>
<dbReference type="OrthoDB" id="9806665at2"/>
<reference evidence="3 4" key="1">
    <citation type="submission" date="2018-07" db="EMBL/GenBank/DDBJ databases">
        <title>Genomic Encyclopedia of Type Strains, Phase IV (KMG-IV): sequencing the most valuable type-strain genomes for metagenomic binning, comparative biology and taxonomic classification.</title>
        <authorList>
            <person name="Goeker M."/>
        </authorList>
    </citation>
    <scope>NUCLEOTIDE SEQUENCE [LARGE SCALE GENOMIC DNA]</scope>
    <source>
        <strain evidence="3 4">DSM 26407</strain>
    </source>
</reference>
<dbReference type="AlphaFoldDB" id="A0A369CB40"/>
<protein>
    <submittedName>
        <fullName evidence="3">YggT family protein</fullName>
    </submittedName>
</protein>
<dbReference type="RefSeq" id="WP_114279926.1">
    <property type="nucleotide sequence ID" value="NZ_QPJY01000005.1"/>
</dbReference>
<feature type="transmembrane region" description="Helical" evidence="2">
    <location>
        <begin position="164"/>
        <end position="185"/>
    </location>
</feature>
<comment type="caution">
    <text evidence="3">The sequence shown here is derived from an EMBL/GenBank/DDBJ whole genome shotgun (WGS) entry which is preliminary data.</text>
</comment>
<sequence>MGTSPYTVNAATFLISTLFGVYIIIVMLRFLLAWVRADFYNPMSQFLVKATNPVLRPLRRFIPGYGGVDLASVVLMLVLQMVELVLILGVLGRAGGFVGLLVWAVAELLQTLVRVFTFSILIEVVLSWVSPGGRHPVTMLLYRLNAPLLGPARRMLPPMGGIDFSPVLVLVLLQLTSMLLVAPIADLGRGLALG</sequence>
<keyword evidence="2" id="KW-0472">Membrane</keyword>
<evidence type="ECO:0000313" key="3">
    <source>
        <dbReference type="EMBL" id="RCX30325.1"/>
    </source>
</evidence>
<name>A0A369CB40_9GAMM</name>
<feature type="transmembrane region" description="Helical" evidence="2">
    <location>
        <begin position="12"/>
        <end position="35"/>
    </location>
</feature>
<keyword evidence="4" id="KW-1185">Reference proteome</keyword>
<proteinExistence type="inferred from homology"/>
<feature type="transmembrane region" description="Helical" evidence="2">
    <location>
        <begin position="112"/>
        <end position="130"/>
    </location>
</feature>
<gene>
    <name evidence="3" type="ORF">DFQ59_105159</name>
</gene>
<evidence type="ECO:0000313" key="4">
    <source>
        <dbReference type="Proteomes" id="UP000252707"/>
    </source>
</evidence>
<dbReference type="InterPro" id="IPR003425">
    <property type="entry name" value="CCB3/YggT"/>
</dbReference>
<feature type="transmembrane region" description="Helical" evidence="2">
    <location>
        <begin position="85"/>
        <end position="105"/>
    </location>
</feature>
<organism evidence="3 4">
    <name type="scientific">Thioalbus denitrificans</name>
    <dbReference type="NCBI Taxonomy" id="547122"/>
    <lineage>
        <taxon>Bacteria</taxon>
        <taxon>Pseudomonadati</taxon>
        <taxon>Pseudomonadota</taxon>
        <taxon>Gammaproteobacteria</taxon>
        <taxon>Chromatiales</taxon>
        <taxon>Ectothiorhodospiraceae</taxon>
        <taxon>Thioalbus</taxon>
    </lineage>
</organism>
<accession>A0A369CB40</accession>
<dbReference type="PANTHER" id="PTHR33219">
    <property type="entry name" value="YLMG HOMOLOG PROTEIN 2, CHLOROPLASTIC"/>
    <property type="match status" value="1"/>
</dbReference>
<keyword evidence="2" id="KW-1133">Transmembrane helix</keyword>
<comment type="similarity">
    <text evidence="1">Belongs to the YggT family.</text>
</comment>
<evidence type="ECO:0000256" key="1">
    <source>
        <dbReference type="ARBA" id="ARBA00010894"/>
    </source>
</evidence>
<evidence type="ECO:0000256" key="2">
    <source>
        <dbReference type="SAM" id="Phobius"/>
    </source>
</evidence>
<dbReference type="Pfam" id="PF02325">
    <property type="entry name" value="CCB3_YggT"/>
    <property type="match status" value="2"/>
</dbReference>